<dbReference type="SUPFAM" id="SSF53335">
    <property type="entry name" value="S-adenosyl-L-methionine-dependent methyltransferases"/>
    <property type="match status" value="1"/>
</dbReference>
<dbReference type="InterPro" id="IPR029063">
    <property type="entry name" value="SAM-dependent_MTases_sf"/>
</dbReference>
<dbReference type="EMBL" id="MN739458">
    <property type="protein sequence ID" value="QHT05707.1"/>
    <property type="molecule type" value="Genomic_DNA"/>
</dbReference>
<reference evidence="2" key="1">
    <citation type="journal article" date="2020" name="Nature">
        <title>Giant virus diversity and host interactions through global metagenomics.</title>
        <authorList>
            <person name="Schulz F."/>
            <person name="Roux S."/>
            <person name="Paez-Espino D."/>
            <person name="Jungbluth S."/>
            <person name="Walsh D.A."/>
            <person name="Denef V.J."/>
            <person name="McMahon K.D."/>
            <person name="Konstantinidis K.T."/>
            <person name="Eloe-Fadrosh E.A."/>
            <person name="Kyrpides N.C."/>
            <person name="Woyke T."/>
        </authorList>
    </citation>
    <scope>NUCLEOTIDE SEQUENCE</scope>
    <source>
        <strain evidence="2">GVMAG-M-3300021389-45</strain>
    </source>
</reference>
<dbReference type="NCBIfam" id="TIGR01444">
    <property type="entry name" value="fkbM_fam"/>
    <property type="match status" value="1"/>
</dbReference>
<dbReference type="InterPro" id="IPR006342">
    <property type="entry name" value="FkbM_mtfrase"/>
</dbReference>
<dbReference type="AlphaFoldDB" id="A0A6C0CNA7"/>
<dbReference type="PANTHER" id="PTHR34203:SF15">
    <property type="entry name" value="SLL1173 PROTEIN"/>
    <property type="match status" value="1"/>
</dbReference>
<dbReference type="Pfam" id="PF05050">
    <property type="entry name" value="Methyltransf_21"/>
    <property type="match status" value="1"/>
</dbReference>
<evidence type="ECO:0000313" key="2">
    <source>
        <dbReference type="EMBL" id="QHT05707.1"/>
    </source>
</evidence>
<organism evidence="2">
    <name type="scientific">viral metagenome</name>
    <dbReference type="NCBI Taxonomy" id="1070528"/>
    <lineage>
        <taxon>unclassified sequences</taxon>
        <taxon>metagenomes</taxon>
        <taxon>organismal metagenomes</taxon>
    </lineage>
</organism>
<proteinExistence type="predicted"/>
<dbReference type="PANTHER" id="PTHR34203">
    <property type="entry name" value="METHYLTRANSFERASE, FKBM FAMILY PROTEIN"/>
    <property type="match status" value="1"/>
</dbReference>
<evidence type="ECO:0000259" key="1">
    <source>
        <dbReference type="Pfam" id="PF05050"/>
    </source>
</evidence>
<name>A0A6C0CNA7_9ZZZZ</name>
<accession>A0A6C0CNA7</accession>
<sequence>MEISLTKVTNGIYDVHVISNDEYIGPTIARGREWDGWMRGDIRRCHKPDTEIIDVGANIGYNTLMFSDYGPVVSFEPVFHEIVSLNVKNNSLRYPVQVIPCALADKKSVSEIHIPSHGQSETLINYGGTTFNPDDDLKGEGVNVACERLDDIYTGIPSIIKIDVEGHELQVLKGATDTIKKHKPALLVEIHGFSEDNEVHTYIKSLGYEYPKPRPEKVYLYEFTKP</sequence>
<feature type="domain" description="Methyltransferase FkbM" evidence="1">
    <location>
        <begin position="54"/>
        <end position="210"/>
    </location>
</feature>
<protein>
    <recommendedName>
        <fullName evidence="1">Methyltransferase FkbM domain-containing protein</fullName>
    </recommendedName>
</protein>
<dbReference type="InterPro" id="IPR052514">
    <property type="entry name" value="SAM-dependent_MTase"/>
</dbReference>
<dbReference type="Gene3D" id="3.40.50.150">
    <property type="entry name" value="Vaccinia Virus protein VP39"/>
    <property type="match status" value="1"/>
</dbReference>